<reference evidence="2" key="1">
    <citation type="submission" date="2019-07" db="EMBL/GenBank/DDBJ databases">
        <title>Helicobacter labacensis sp. nov., Helicobacter mehlei sp. nov. and Helicobacter vulpis sp. nov., isolated from gastric mucosa of red fox (Vulpis vulpis).</title>
        <authorList>
            <person name="Kusar D."/>
            <person name="Gruntar I."/>
            <person name="Pate M."/>
            <person name="Zajc U."/>
            <person name="Ocepek M."/>
        </authorList>
    </citation>
    <scope>NUCLEOTIDE SEQUENCE [LARGE SCALE GENOMIC DNA]</scope>
    <source>
        <strain evidence="2">L8b</strain>
    </source>
</reference>
<name>A0A553UWZ3_9HELI</name>
<accession>A0A553UWZ3</accession>
<evidence type="ECO:0000313" key="3">
    <source>
        <dbReference type="Proteomes" id="UP000319322"/>
    </source>
</evidence>
<proteinExistence type="predicted"/>
<dbReference type="RefSeq" id="WP_143928381.1">
    <property type="nucleotide sequence ID" value="NZ_VKGC01000007.1"/>
</dbReference>
<sequence>MKVSNEAELAEAIQSGVSTIEIEGGLKNKVIKIKATGAAAWAVAITAIVVAVTATIASGGLVAPASLFTVAGAVGILGTAPTISAVTIAVVAGVSVC</sequence>
<organism evidence="2 3">
    <name type="scientific">Helicobacter mehlei</name>
    <dbReference type="NCBI Taxonomy" id="2316080"/>
    <lineage>
        <taxon>Bacteria</taxon>
        <taxon>Pseudomonadati</taxon>
        <taxon>Campylobacterota</taxon>
        <taxon>Epsilonproteobacteria</taxon>
        <taxon>Campylobacterales</taxon>
        <taxon>Helicobacteraceae</taxon>
        <taxon>Helicobacter</taxon>
    </lineage>
</organism>
<comment type="caution">
    <text evidence="2">The sequence shown here is derived from an EMBL/GenBank/DDBJ whole genome shotgun (WGS) entry which is preliminary data.</text>
</comment>
<reference evidence="2" key="2">
    <citation type="submission" date="2019-07" db="EMBL/GenBank/DDBJ databases">
        <authorList>
            <person name="Papic B."/>
        </authorList>
    </citation>
    <scope>NUCLEOTIDE SEQUENCE [LARGE SCALE GENOMIC DNA]</scope>
    <source>
        <strain evidence="2">L8b</strain>
    </source>
</reference>
<keyword evidence="3" id="KW-1185">Reference proteome</keyword>
<protein>
    <submittedName>
        <fullName evidence="2">Uncharacterized protein</fullName>
    </submittedName>
</protein>
<dbReference type="AlphaFoldDB" id="A0A553UWZ3"/>
<keyword evidence="1" id="KW-1133">Transmembrane helix</keyword>
<keyword evidence="1" id="KW-0812">Transmembrane</keyword>
<dbReference type="Proteomes" id="UP000319322">
    <property type="component" value="Unassembled WGS sequence"/>
</dbReference>
<feature type="transmembrane region" description="Helical" evidence="1">
    <location>
        <begin position="38"/>
        <end position="61"/>
    </location>
</feature>
<evidence type="ECO:0000313" key="2">
    <source>
        <dbReference type="EMBL" id="TSA84719.1"/>
    </source>
</evidence>
<evidence type="ECO:0000256" key="1">
    <source>
        <dbReference type="SAM" id="Phobius"/>
    </source>
</evidence>
<gene>
    <name evidence="2" type="ORF">FNE76_03885</name>
</gene>
<feature type="transmembrane region" description="Helical" evidence="1">
    <location>
        <begin position="67"/>
        <end position="94"/>
    </location>
</feature>
<dbReference type="EMBL" id="VKGC01000007">
    <property type="protein sequence ID" value="TSA84719.1"/>
    <property type="molecule type" value="Genomic_DNA"/>
</dbReference>
<keyword evidence="1" id="KW-0472">Membrane</keyword>